<dbReference type="Pfam" id="PF00583">
    <property type="entry name" value="Acetyltransf_1"/>
    <property type="match status" value="1"/>
</dbReference>
<dbReference type="InterPro" id="IPR050680">
    <property type="entry name" value="YpeA/RimI_acetyltransf"/>
</dbReference>
<keyword evidence="1 4" id="KW-0808">Transferase</keyword>
<comment type="caution">
    <text evidence="4">The sequence shown here is derived from an EMBL/GenBank/DDBJ whole genome shotgun (WGS) entry which is preliminary data.</text>
</comment>
<dbReference type="AlphaFoldDB" id="A0A368KKP4"/>
<reference evidence="4 5" key="1">
    <citation type="submission" date="2018-05" db="EMBL/GenBank/DDBJ databases">
        <title>Draft genome sequence of Rhodanobacter denitrificans Yn1 isolated from gold copper mine.</title>
        <authorList>
            <person name="Yang N."/>
            <person name="Mazhar H.S."/>
            <person name="Rensing C."/>
        </authorList>
    </citation>
    <scope>NUCLEOTIDE SEQUENCE [LARGE SCALE GENOMIC DNA]</scope>
    <source>
        <strain evidence="4 5">Yn1</strain>
    </source>
</reference>
<dbReference type="OrthoDB" id="27442at2"/>
<dbReference type="PANTHER" id="PTHR43420">
    <property type="entry name" value="ACETYLTRANSFERASE"/>
    <property type="match status" value="1"/>
</dbReference>
<keyword evidence="2" id="KW-0012">Acyltransferase</keyword>
<gene>
    <name evidence="4" type="ORF">DEO45_00315</name>
</gene>
<dbReference type="InterPro" id="IPR016181">
    <property type="entry name" value="Acyl_CoA_acyltransferase"/>
</dbReference>
<dbReference type="PANTHER" id="PTHR43420:SF12">
    <property type="entry name" value="N-ACETYLTRANSFERASE DOMAIN-CONTAINING PROTEIN"/>
    <property type="match status" value="1"/>
</dbReference>
<proteinExistence type="predicted"/>
<evidence type="ECO:0000313" key="5">
    <source>
        <dbReference type="Proteomes" id="UP000252387"/>
    </source>
</evidence>
<dbReference type="CDD" id="cd04301">
    <property type="entry name" value="NAT_SF"/>
    <property type="match status" value="1"/>
</dbReference>
<keyword evidence="5" id="KW-1185">Reference proteome</keyword>
<dbReference type="InterPro" id="IPR000182">
    <property type="entry name" value="GNAT_dom"/>
</dbReference>
<dbReference type="GO" id="GO:0016747">
    <property type="term" value="F:acyltransferase activity, transferring groups other than amino-acyl groups"/>
    <property type="evidence" value="ECO:0007669"/>
    <property type="project" value="InterPro"/>
</dbReference>
<evidence type="ECO:0000256" key="2">
    <source>
        <dbReference type="ARBA" id="ARBA00023315"/>
    </source>
</evidence>
<sequence length="132" mass="14621">MEQRSFSSDLLSRAQYRRHLDSDSALVLVASDGHQHVLGAAVLFFRKGSGVARLYSLATLPEARGRGIAAALLEAAVTAARRRGCRALRLEVRSGNSAAIGLYERRGFHRIGHHPGYYEDGEDAWRYEKPLD</sequence>
<accession>A0A368KKP4</accession>
<protein>
    <submittedName>
        <fullName evidence="4">N-acetyltransferase</fullName>
    </submittedName>
</protein>
<dbReference type="PROSITE" id="PS51186">
    <property type="entry name" value="GNAT"/>
    <property type="match status" value="1"/>
</dbReference>
<evidence type="ECO:0000259" key="3">
    <source>
        <dbReference type="PROSITE" id="PS51186"/>
    </source>
</evidence>
<evidence type="ECO:0000313" key="4">
    <source>
        <dbReference type="EMBL" id="RCS31718.1"/>
    </source>
</evidence>
<dbReference type="EMBL" id="QFWQ01000001">
    <property type="protein sequence ID" value="RCS31718.1"/>
    <property type="molecule type" value="Genomic_DNA"/>
</dbReference>
<dbReference type="SUPFAM" id="SSF55729">
    <property type="entry name" value="Acyl-CoA N-acyltransferases (Nat)"/>
    <property type="match status" value="1"/>
</dbReference>
<organism evidence="4 5">
    <name type="scientific">Rhodanobacter denitrificans</name>
    <dbReference type="NCBI Taxonomy" id="666685"/>
    <lineage>
        <taxon>Bacteria</taxon>
        <taxon>Pseudomonadati</taxon>
        <taxon>Pseudomonadota</taxon>
        <taxon>Gammaproteobacteria</taxon>
        <taxon>Lysobacterales</taxon>
        <taxon>Rhodanobacteraceae</taxon>
        <taxon>Rhodanobacter</taxon>
    </lineage>
</organism>
<evidence type="ECO:0000256" key="1">
    <source>
        <dbReference type="ARBA" id="ARBA00022679"/>
    </source>
</evidence>
<dbReference type="Gene3D" id="3.40.630.30">
    <property type="match status" value="1"/>
</dbReference>
<name>A0A368KKP4_9GAMM</name>
<feature type="domain" description="N-acetyltransferase" evidence="3">
    <location>
        <begin position="1"/>
        <end position="132"/>
    </location>
</feature>
<dbReference type="Proteomes" id="UP000252387">
    <property type="component" value="Unassembled WGS sequence"/>
</dbReference>